<dbReference type="GO" id="GO:0005737">
    <property type="term" value="C:cytoplasm"/>
    <property type="evidence" value="ECO:0007669"/>
    <property type="project" value="TreeGrafter"/>
</dbReference>
<dbReference type="AlphaFoldDB" id="A0A9N9QM28"/>
<proteinExistence type="predicted"/>
<feature type="region of interest" description="Disordered" evidence="1">
    <location>
        <begin position="257"/>
        <end position="283"/>
    </location>
</feature>
<dbReference type="InterPro" id="IPR026682">
    <property type="entry name" value="AKT1S1"/>
</dbReference>
<dbReference type="PANTHER" id="PTHR21844:SF2">
    <property type="entry name" value="PROLINE-RICH AKT1 SUBSTRATE 1"/>
    <property type="match status" value="1"/>
</dbReference>
<evidence type="ECO:0000313" key="2">
    <source>
        <dbReference type="EMBL" id="CAG9764597.1"/>
    </source>
</evidence>
<sequence>MISCNCLNIVIDFVKHDKVTTEALELSKLDKADIFFNHDQWYLGKLLNVIKVHPGLIRTRSVGLWNITYCLNCDVQTHAIHKEKGATYVLVHTKLLNEEAINNLKSSDLVSTIYNIVVNPNAIGLDNSIPVTYHNKRVDKCLKDLNDIVTECIRKEQVAVEERIKKYSDEQYELLNILKDKAYKEREALVRVVQNAARENGTDDLSPKSPKAFGNLSSVSRLENPLSPKKPKGTSTNLESDDLREDLMFDFETEVYEERGDSRNSHLDDSDSEGDLEEAEVSDVVTNNSRGLTILRGKSTSSSNIAKSCPVDIPIFSASFRSKNSRSEDDDGAVDLSPKGNEQFDMAASIKALARSVHGDTIFGELPRPKFSTLI</sequence>
<dbReference type="GO" id="GO:0048011">
    <property type="term" value="P:neurotrophin TRK receptor signaling pathway"/>
    <property type="evidence" value="ECO:0007669"/>
    <property type="project" value="InterPro"/>
</dbReference>
<feature type="compositionally biased region" description="Acidic residues" evidence="1">
    <location>
        <begin position="270"/>
        <end position="281"/>
    </location>
</feature>
<name>A0A9N9QM28_9CUCU</name>
<organism evidence="2 3">
    <name type="scientific">Ceutorhynchus assimilis</name>
    <name type="common">cabbage seed weevil</name>
    <dbReference type="NCBI Taxonomy" id="467358"/>
    <lineage>
        <taxon>Eukaryota</taxon>
        <taxon>Metazoa</taxon>
        <taxon>Ecdysozoa</taxon>
        <taxon>Arthropoda</taxon>
        <taxon>Hexapoda</taxon>
        <taxon>Insecta</taxon>
        <taxon>Pterygota</taxon>
        <taxon>Neoptera</taxon>
        <taxon>Endopterygota</taxon>
        <taxon>Coleoptera</taxon>
        <taxon>Polyphaga</taxon>
        <taxon>Cucujiformia</taxon>
        <taxon>Curculionidae</taxon>
        <taxon>Ceutorhynchinae</taxon>
        <taxon>Ceutorhynchus</taxon>
    </lineage>
</organism>
<protein>
    <submittedName>
        <fullName evidence="2">Uncharacterized protein</fullName>
    </submittedName>
</protein>
<dbReference type="Pfam" id="PF15798">
    <property type="entry name" value="PRAS"/>
    <property type="match status" value="1"/>
</dbReference>
<evidence type="ECO:0000256" key="1">
    <source>
        <dbReference type="SAM" id="MobiDB-lite"/>
    </source>
</evidence>
<evidence type="ECO:0000313" key="3">
    <source>
        <dbReference type="Proteomes" id="UP001152799"/>
    </source>
</evidence>
<dbReference type="PANTHER" id="PTHR21844">
    <property type="entry name" value="AKT1 SUBSTRATE 1 PROTEIN"/>
    <property type="match status" value="1"/>
</dbReference>
<dbReference type="GO" id="GO:0032007">
    <property type="term" value="P:negative regulation of TOR signaling"/>
    <property type="evidence" value="ECO:0007669"/>
    <property type="project" value="InterPro"/>
</dbReference>
<gene>
    <name evidence="2" type="ORF">CEUTPL_LOCUS5231</name>
</gene>
<feature type="compositionally biased region" description="Basic and acidic residues" evidence="1">
    <location>
        <begin position="257"/>
        <end position="269"/>
    </location>
</feature>
<keyword evidence="3" id="KW-1185">Reference proteome</keyword>
<accession>A0A9N9QM28</accession>
<reference evidence="2" key="1">
    <citation type="submission" date="2022-01" db="EMBL/GenBank/DDBJ databases">
        <authorList>
            <person name="King R."/>
        </authorList>
    </citation>
    <scope>NUCLEOTIDE SEQUENCE</scope>
</reference>
<dbReference type="OrthoDB" id="9992964at2759"/>
<feature type="region of interest" description="Disordered" evidence="1">
    <location>
        <begin position="199"/>
        <end position="243"/>
    </location>
</feature>
<dbReference type="Proteomes" id="UP001152799">
    <property type="component" value="Chromosome 2"/>
</dbReference>
<dbReference type="EMBL" id="OU892278">
    <property type="protein sequence ID" value="CAG9764597.1"/>
    <property type="molecule type" value="Genomic_DNA"/>
</dbReference>